<dbReference type="Proteomes" id="UP000309038">
    <property type="component" value="Unassembled WGS sequence"/>
</dbReference>
<comment type="caution">
    <text evidence="2">The sequence shown here is derived from an EMBL/GenBank/DDBJ whole genome shotgun (WGS) entry which is preliminary data.</text>
</comment>
<evidence type="ECO:0000256" key="1">
    <source>
        <dbReference type="SAM" id="SignalP"/>
    </source>
</evidence>
<dbReference type="AlphaFoldDB" id="A0A4V3X9V2"/>
<dbReference type="EMBL" id="SGPJ01000299">
    <property type="protein sequence ID" value="THG95662.1"/>
    <property type="molecule type" value="Genomic_DNA"/>
</dbReference>
<protein>
    <submittedName>
        <fullName evidence="2">Uncharacterized protein</fullName>
    </submittedName>
</protein>
<feature type="chain" id="PRO_5020911682" evidence="1">
    <location>
        <begin position="19"/>
        <end position="187"/>
    </location>
</feature>
<gene>
    <name evidence="2" type="ORF">EW026_g6031</name>
</gene>
<proteinExistence type="predicted"/>
<keyword evidence="3" id="KW-1185">Reference proteome</keyword>
<evidence type="ECO:0000313" key="2">
    <source>
        <dbReference type="EMBL" id="THG95662.1"/>
    </source>
</evidence>
<keyword evidence="1" id="KW-0732">Signal</keyword>
<sequence>MFCSKAILLALLPLAVSALPQQKRAPVPDFGDVIGSVFNDATSGAASVFGDATSAFVAATSDVGSVVDSALAEATATSIYEDVSKAFGTATSQAFATIITSNGVPIVEVTSVGGPAITLATQSGVTTSFAGHTFTVVPSSSSSSTSSSASATHNAAMGIRPWTLSTGSFVGAAGVVGSVLLGALVVV</sequence>
<evidence type="ECO:0000313" key="3">
    <source>
        <dbReference type="Proteomes" id="UP000309038"/>
    </source>
</evidence>
<feature type="signal peptide" evidence="1">
    <location>
        <begin position="1"/>
        <end position="18"/>
    </location>
</feature>
<reference evidence="2 3" key="1">
    <citation type="submission" date="2019-02" db="EMBL/GenBank/DDBJ databases">
        <title>Genome sequencing of the rare red list fungi Phlebia centrifuga.</title>
        <authorList>
            <person name="Buettner E."/>
            <person name="Kellner H."/>
        </authorList>
    </citation>
    <scope>NUCLEOTIDE SEQUENCE [LARGE SCALE GENOMIC DNA]</scope>
    <source>
        <strain evidence="2 3">DSM 108282</strain>
    </source>
</reference>
<name>A0A4V3X9V2_9APHY</name>
<accession>A0A4V3X9V2</accession>
<organism evidence="2 3">
    <name type="scientific">Hermanssonia centrifuga</name>
    <dbReference type="NCBI Taxonomy" id="98765"/>
    <lineage>
        <taxon>Eukaryota</taxon>
        <taxon>Fungi</taxon>
        <taxon>Dikarya</taxon>
        <taxon>Basidiomycota</taxon>
        <taxon>Agaricomycotina</taxon>
        <taxon>Agaricomycetes</taxon>
        <taxon>Polyporales</taxon>
        <taxon>Meruliaceae</taxon>
        <taxon>Hermanssonia</taxon>
    </lineage>
</organism>